<dbReference type="InterPro" id="IPR002562">
    <property type="entry name" value="3'-5'_exonuclease_dom"/>
</dbReference>
<dbReference type="InterPro" id="IPR036397">
    <property type="entry name" value="RNaseH_sf"/>
</dbReference>
<dbReference type="GO" id="GO:0003676">
    <property type="term" value="F:nucleic acid binding"/>
    <property type="evidence" value="ECO:0007669"/>
    <property type="project" value="InterPro"/>
</dbReference>
<evidence type="ECO:0000256" key="1">
    <source>
        <dbReference type="SAM" id="MobiDB-lite"/>
    </source>
</evidence>
<sequence>MNANDIRFLSHYLIPKDWTVHFIDRRTDKKQLEVVQELIENARLFAFDTETMPSFYHPNFQRNQNNKWTNGIWQGLPSQTQPNSCISKPSLLQIAVRSQQRHGKDVLLFDLQELFDRSIVYFRESHTSSIVHNLIRLIFNHPSAYKICQSFVNDLSQLKCSYDEDCFHTTKLHHCIELSDLYRQVFPDEKNQQIYGLQRMTAMTLHFQLDKKQQCANWSKRPLTQSLQDYAAIDVIVMIDIYDRLKTKIEQQLNEQDNQLSTWEDFQNSVETSIDLSQLILYHCVCGERFITNKTRNKHARACIQEQQRIEQVAATEAHARKKKIKKISVNSNDPIKPEAPMTTSFSTLDFDAPPPPPPPRGRGYIPPALKRAYQSLNQTSFYEQVRCSSAYDELNQLNENRPPDAQYFLEDDDTEVAQAFGLKIMNISPKPKLISQTQSNALSTAVSKQNLKIAAYPPKISSQSLNSEKTFYDENELLDRLQDDLDSQPDFHCHLFGLGGRGRSLSSMHISPPEPYLSKRSHYS</sequence>
<dbReference type="Proteomes" id="UP000663833">
    <property type="component" value="Unassembled WGS sequence"/>
</dbReference>
<name>A0A817WEA5_9BILA</name>
<evidence type="ECO:0000313" key="5">
    <source>
        <dbReference type="Proteomes" id="UP000663833"/>
    </source>
</evidence>
<dbReference type="InterPro" id="IPR052408">
    <property type="entry name" value="Exonuclease_MUT-7-like"/>
</dbReference>
<feature type="domain" description="3'-5' exonuclease" evidence="2">
    <location>
        <begin position="131"/>
        <end position="250"/>
    </location>
</feature>
<feature type="region of interest" description="Disordered" evidence="1">
    <location>
        <begin position="505"/>
        <end position="525"/>
    </location>
</feature>
<gene>
    <name evidence="3" type="ORF">LUA448_LOCUS13375</name>
    <name evidence="4" type="ORF">TIS948_LOCUS29625</name>
</gene>
<evidence type="ECO:0000259" key="2">
    <source>
        <dbReference type="Pfam" id="PF01612"/>
    </source>
</evidence>
<proteinExistence type="predicted"/>
<protein>
    <recommendedName>
        <fullName evidence="2">3'-5' exonuclease domain-containing protein</fullName>
    </recommendedName>
</protein>
<dbReference type="AlphaFoldDB" id="A0A817WEA5"/>
<feature type="region of interest" description="Disordered" evidence="1">
    <location>
        <begin position="331"/>
        <end position="367"/>
    </location>
</feature>
<dbReference type="OrthoDB" id="18193at2759"/>
<comment type="caution">
    <text evidence="3">The sequence shown here is derived from an EMBL/GenBank/DDBJ whole genome shotgun (WGS) entry which is preliminary data.</text>
</comment>
<dbReference type="PANTHER" id="PTHR47765">
    <property type="entry name" value="3'-5' EXONUCLEASE DOMAIN-CONTAINING PROTEIN"/>
    <property type="match status" value="1"/>
</dbReference>
<dbReference type="Gene3D" id="3.30.420.10">
    <property type="entry name" value="Ribonuclease H-like superfamily/Ribonuclease H"/>
    <property type="match status" value="1"/>
</dbReference>
<evidence type="ECO:0000313" key="4">
    <source>
        <dbReference type="EMBL" id="CAF3422824.1"/>
    </source>
</evidence>
<organism evidence="3 5">
    <name type="scientific">Rotaria socialis</name>
    <dbReference type="NCBI Taxonomy" id="392032"/>
    <lineage>
        <taxon>Eukaryota</taxon>
        <taxon>Metazoa</taxon>
        <taxon>Spiralia</taxon>
        <taxon>Gnathifera</taxon>
        <taxon>Rotifera</taxon>
        <taxon>Eurotatoria</taxon>
        <taxon>Bdelloidea</taxon>
        <taxon>Philodinida</taxon>
        <taxon>Philodinidae</taxon>
        <taxon>Rotaria</taxon>
    </lineage>
</organism>
<dbReference type="SUPFAM" id="SSF53098">
    <property type="entry name" value="Ribonuclease H-like"/>
    <property type="match status" value="1"/>
</dbReference>
<dbReference type="EMBL" id="CAJNYD010001618">
    <property type="protein sequence ID" value="CAF3354567.1"/>
    <property type="molecule type" value="Genomic_DNA"/>
</dbReference>
<dbReference type="GO" id="GO:0008408">
    <property type="term" value="F:3'-5' exonuclease activity"/>
    <property type="evidence" value="ECO:0007669"/>
    <property type="project" value="InterPro"/>
</dbReference>
<accession>A0A817WEA5</accession>
<dbReference type="InterPro" id="IPR012337">
    <property type="entry name" value="RNaseH-like_sf"/>
</dbReference>
<dbReference type="GO" id="GO:0006139">
    <property type="term" value="P:nucleobase-containing compound metabolic process"/>
    <property type="evidence" value="ECO:0007669"/>
    <property type="project" value="InterPro"/>
</dbReference>
<reference evidence="3" key="1">
    <citation type="submission" date="2021-02" db="EMBL/GenBank/DDBJ databases">
        <authorList>
            <person name="Nowell W R."/>
        </authorList>
    </citation>
    <scope>NUCLEOTIDE SEQUENCE</scope>
</reference>
<evidence type="ECO:0000313" key="3">
    <source>
        <dbReference type="EMBL" id="CAF3354567.1"/>
    </source>
</evidence>
<dbReference type="PANTHER" id="PTHR47765:SF2">
    <property type="entry name" value="EXONUCLEASE MUT-7 HOMOLOG"/>
    <property type="match status" value="1"/>
</dbReference>
<dbReference type="EMBL" id="CAJNXB010005390">
    <property type="protein sequence ID" value="CAF3422824.1"/>
    <property type="molecule type" value="Genomic_DNA"/>
</dbReference>
<dbReference type="Pfam" id="PF01612">
    <property type="entry name" value="DNA_pol_A_exo1"/>
    <property type="match status" value="1"/>
</dbReference>
<dbReference type="Proteomes" id="UP000663825">
    <property type="component" value="Unassembled WGS sequence"/>
</dbReference>